<dbReference type="GO" id="GO:0046872">
    <property type="term" value="F:metal ion binding"/>
    <property type="evidence" value="ECO:0007669"/>
    <property type="project" value="UniProtKB-KW"/>
</dbReference>
<feature type="non-terminal residue" evidence="10">
    <location>
        <position position="1"/>
    </location>
</feature>
<dbReference type="SUPFAM" id="SSF57016">
    <property type="entry name" value="Plant lectins/antimicrobial peptides"/>
    <property type="match status" value="2"/>
</dbReference>
<accession>A0A9N9J5Y5</accession>
<evidence type="ECO:0000256" key="4">
    <source>
        <dbReference type="ARBA" id="ARBA00022729"/>
    </source>
</evidence>
<gene>
    <name evidence="10" type="ORF">DERYTH_LOCUS18081</name>
</gene>
<dbReference type="PANTHER" id="PTHR46471:SF2">
    <property type="entry name" value="CHITIN DEACETYLASE-RELATED"/>
    <property type="match status" value="1"/>
</dbReference>
<dbReference type="GO" id="GO:0005975">
    <property type="term" value="P:carbohydrate metabolic process"/>
    <property type="evidence" value="ECO:0007669"/>
    <property type="project" value="InterPro"/>
</dbReference>
<keyword evidence="7" id="KW-1015">Disulfide bond</keyword>
<feature type="domain" description="Chitin-binding type-1" evidence="8">
    <location>
        <begin position="16"/>
        <end position="61"/>
    </location>
</feature>
<dbReference type="InterPro" id="IPR018371">
    <property type="entry name" value="Chitin-binding_1_CS"/>
</dbReference>
<evidence type="ECO:0000256" key="5">
    <source>
        <dbReference type="ARBA" id="ARBA00022801"/>
    </source>
</evidence>
<feature type="non-terminal residue" evidence="10">
    <location>
        <position position="369"/>
    </location>
</feature>
<dbReference type="InterPro" id="IPR002509">
    <property type="entry name" value="NODB_dom"/>
</dbReference>
<feature type="disulfide bond" evidence="7">
    <location>
        <begin position="27"/>
        <end position="39"/>
    </location>
</feature>
<dbReference type="Pfam" id="PF01522">
    <property type="entry name" value="Polysacc_deac_1"/>
    <property type="match status" value="1"/>
</dbReference>
<dbReference type="Gene3D" id="3.30.60.10">
    <property type="entry name" value="Endochitinase-like"/>
    <property type="match status" value="2"/>
</dbReference>
<evidence type="ECO:0000313" key="10">
    <source>
        <dbReference type="EMBL" id="CAG8763964.1"/>
    </source>
</evidence>
<feature type="disulfide bond" evidence="7">
    <location>
        <begin position="87"/>
        <end position="101"/>
    </location>
</feature>
<dbReference type="CDD" id="cd00035">
    <property type="entry name" value="ChtBD1"/>
    <property type="match status" value="2"/>
</dbReference>
<protein>
    <submittedName>
        <fullName evidence="10">14123_t:CDS:1</fullName>
    </submittedName>
</protein>
<feature type="domain" description="Chitin-binding type-1" evidence="8">
    <location>
        <begin position="71"/>
        <end position="116"/>
    </location>
</feature>
<dbReference type="OrthoDB" id="407355at2759"/>
<evidence type="ECO:0000256" key="2">
    <source>
        <dbReference type="ARBA" id="ARBA00022669"/>
    </source>
</evidence>
<keyword evidence="4" id="KW-0732">Signal</keyword>
<dbReference type="PANTHER" id="PTHR46471">
    <property type="entry name" value="CHITIN DEACETYLASE"/>
    <property type="match status" value="1"/>
</dbReference>
<name>A0A9N9J5Y5_9GLOM</name>
<keyword evidence="2 7" id="KW-0147">Chitin-binding</keyword>
<comment type="caution">
    <text evidence="10">The sequence shown here is derived from an EMBL/GenBank/DDBJ whole genome shotgun (WGS) entry which is preliminary data.</text>
</comment>
<comment type="caution">
    <text evidence="7">Lacks conserved residue(s) required for the propagation of feature annotation.</text>
</comment>
<proteinExistence type="predicted"/>
<keyword evidence="11" id="KW-1185">Reference proteome</keyword>
<feature type="domain" description="NodB homology" evidence="9">
    <location>
        <begin position="137"/>
        <end position="325"/>
    </location>
</feature>
<evidence type="ECO:0000313" key="11">
    <source>
        <dbReference type="Proteomes" id="UP000789405"/>
    </source>
</evidence>
<keyword evidence="6" id="KW-0119">Carbohydrate metabolism</keyword>
<evidence type="ECO:0000259" key="9">
    <source>
        <dbReference type="PROSITE" id="PS51677"/>
    </source>
</evidence>
<dbReference type="GO" id="GO:0008061">
    <property type="term" value="F:chitin binding"/>
    <property type="evidence" value="ECO:0007669"/>
    <property type="project" value="UniProtKB-UniRule"/>
</dbReference>
<dbReference type="Gene3D" id="3.20.20.370">
    <property type="entry name" value="Glycoside hydrolase/deacetylase"/>
    <property type="match status" value="1"/>
</dbReference>
<dbReference type="Pfam" id="PF00187">
    <property type="entry name" value="Chitin_bind_1"/>
    <property type="match status" value="2"/>
</dbReference>
<reference evidence="10" key="1">
    <citation type="submission" date="2021-06" db="EMBL/GenBank/DDBJ databases">
        <authorList>
            <person name="Kallberg Y."/>
            <person name="Tangrot J."/>
            <person name="Rosling A."/>
        </authorList>
    </citation>
    <scope>NUCLEOTIDE SEQUENCE</scope>
    <source>
        <strain evidence="10">MA453B</strain>
    </source>
</reference>
<keyword evidence="3" id="KW-0479">Metal-binding</keyword>
<sequence>ILYFINISSTQDVSTDGSCGSDTNTVCPDGYCCSQYGYCGNTPDFCDIDQGCQQDYGTCGQSSSTQNVSTDGSCGPDTNTVCPNGYCCSQYGYCGNTPDFCDPNQGCQEGYGTCGLSDNNSTSDDGITVIYTCQYPNTIALTFDDGPRPWTNDLLDTLDDSGIKATFFINGHNAYDYCIYDYAEIIQRAYSSGHLIAHHTWSHPYLTGVDSDEITYQLDFLNTAFKKILGVTPRYFRLPYGDGVDSSAIRSALIANGMDKIVMWDVDPQDSIEGVTESQSEETFDQETSDLNPHIVISHDRIETTVNQLVPHEISQSTNNGYQFDTVAGCVGDGDSSNWYNVDTGSFGTRDETWTCTSDDMHNSFDTSP</sequence>
<dbReference type="InterPro" id="IPR036861">
    <property type="entry name" value="Endochitinase-like_sf"/>
</dbReference>
<dbReference type="InterPro" id="IPR011330">
    <property type="entry name" value="Glyco_hydro/deAcase_b/a-brl"/>
</dbReference>
<feature type="disulfide bond" evidence="7">
    <location>
        <begin position="82"/>
        <end position="94"/>
    </location>
</feature>
<dbReference type="InterPro" id="IPR001002">
    <property type="entry name" value="Chitin-bd_1"/>
</dbReference>
<organism evidence="10 11">
    <name type="scientific">Dentiscutata erythropus</name>
    <dbReference type="NCBI Taxonomy" id="1348616"/>
    <lineage>
        <taxon>Eukaryota</taxon>
        <taxon>Fungi</taxon>
        <taxon>Fungi incertae sedis</taxon>
        <taxon>Mucoromycota</taxon>
        <taxon>Glomeromycotina</taxon>
        <taxon>Glomeromycetes</taxon>
        <taxon>Diversisporales</taxon>
        <taxon>Gigasporaceae</taxon>
        <taxon>Dentiscutata</taxon>
    </lineage>
</organism>
<dbReference type="Proteomes" id="UP000789405">
    <property type="component" value="Unassembled WGS sequence"/>
</dbReference>
<evidence type="ECO:0000256" key="7">
    <source>
        <dbReference type="PROSITE-ProRule" id="PRU00261"/>
    </source>
</evidence>
<dbReference type="PROSITE" id="PS50941">
    <property type="entry name" value="CHIT_BIND_I_2"/>
    <property type="match status" value="2"/>
</dbReference>
<dbReference type="SUPFAM" id="SSF88713">
    <property type="entry name" value="Glycoside hydrolase/deacetylase"/>
    <property type="match status" value="1"/>
</dbReference>
<keyword evidence="5" id="KW-0378">Hydrolase</keyword>
<dbReference type="SMART" id="SM00270">
    <property type="entry name" value="ChtBD1"/>
    <property type="match status" value="2"/>
</dbReference>
<dbReference type="PROSITE" id="PS51677">
    <property type="entry name" value="NODB"/>
    <property type="match status" value="1"/>
</dbReference>
<evidence type="ECO:0000256" key="6">
    <source>
        <dbReference type="ARBA" id="ARBA00023277"/>
    </source>
</evidence>
<dbReference type="AlphaFoldDB" id="A0A9N9J5Y5"/>
<comment type="cofactor">
    <cofactor evidence="1">
        <name>Co(2+)</name>
        <dbReference type="ChEBI" id="CHEBI:48828"/>
    </cofactor>
</comment>
<dbReference type="EMBL" id="CAJVPY010017833">
    <property type="protein sequence ID" value="CAG8763964.1"/>
    <property type="molecule type" value="Genomic_DNA"/>
</dbReference>
<dbReference type="PROSITE" id="PS00026">
    <property type="entry name" value="CHIT_BIND_I_1"/>
    <property type="match status" value="2"/>
</dbReference>
<evidence type="ECO:0000256" key="3">
    <source>
        <dbReference type="ARBA" id="ARBA00022723"/>
    </source>
</evidence>
<feature type="disulfide bond" evidence="7">
    <location>
        <begin position="32"/>
        <end position="46"/>
    </location>
</feature>
<dbReference type="GO" id="GO:0016810">
    <property type="term" value="F:hydrolase activity, acting on carbon-nitrogen (but not peptide) bonds"/>
    <property type="evidence" value="ECO:0007669"/>
    <property type="project" value="InterPro"/>
</dbReference>
<evidence type="ECO:0000256" key="1">
    <source>
        <dbReference type="ARBA" id="ARBA00001941"/>
    </source>
</evidence>
<evidence type="ECO:0000259" key="8">
    <source>
        <dbReference type="PROSITE" id="PS50941"/>
    </source>
</evidence>